<comment type="caution">
    <text evidence="1">The sequence shown here is derived from an EMBL/GenBank/DDBJ whole genome shotgun (WGS) entry which is preliminary data.</text>
</comment>
<proteinExistence type="predicted"/>
<dbReference type="Proteomes" id="UP001259832">
    <property type="component" value="Unassembled WGS sequence"/>
</dbReference>
<keyword evidence="2" id="KW-1185">Reference proteome</keyword>
<reference evidence="1" key="1">
    <citation type="submission" date="2023-08" db="EMBL/GenBank/DDBJ databases">
        <title>Reference Genome Resource for the Citrus Pathogen Phytophthora citrophthora.</title>
        <authorList>
            <person name="Moller H."/>
            <person name="Coetzee B."/>
            <person name="Rose L.J."/>
            <person name="Van Niekerk J.M."/>
        </authorList>
    </citation>
    <scope>NUCLEOTIDE SEQUENCE</scope>
    <source>
        <strain evidence="1">STE-U-9442</strain>
    </source>
</reference>
<evidence type="ECO:0008006" key="3">
    <source>
        <dbReference type="Google" id="ProtNLM"/>
    </source>
</evidence>
<sequence>MEGICETYQELLYANPDNCHLHNNVAVCLISQGKFGDARREFELALQSPGNEELYATPRSNLEALDQWIALKEEAQARGEEDTLPQVKTQIMY</sequence>
<protein>
    <recommendedName>
        <fullName evidence="3">Tetratricopeptide repeat protein</fullName>
    </recommendedName>
</protein>
<organism evidence="1 2">
    <name type="scientific">Phytophthora citrophthora</name>
    <dbReference type="NCBI Taxonomy" id="4793"/>
    <lineage>
        <taxon>Eukaryota</taxon>
        <taxon>Sar</taxon>
        <taxon>Stramenopiles</taxon>
        <taxon>Oomycota</taxon>
        <taxon>Peronosporomycetes</taxon>
        <taxon>Peronosporales</taxon>
        <taxon>Peronosporaceae</taxon>
        <taxon>Phytophthora</taxon>
    </lineage>
</organism>
<dbReference type="EMBL" id="JASMQC010000006">
    <property type="protein sequence ID" value="KAK1944224.1"/>
    <property type="molecule type" value="Genomic_DNA"/>
</dbReference>
<evidence type="ECO:0000313" key="2">
    <source>
        <dbReference type="Proteomes" id="UP001259832"/>
    </source>
</evidence>
<dbReference type="AlphaFoldDB" id="A0AAD9GTA1"/>
<dbReference type="Gene3D" id="1.25.40.10">
    <property type="entry name" value="Tetratricopeptide repeat domain"/>
    <property type="match status" value="1"/>
</dbReference>
<evidence type="ECO:0000313" key="1">
    <source>
        <dbReference type="EMBL" id="KAK1944224.1"/>
    </source>
</evidence>
<dbReference type="InterPro" id="IPR011990">
    <property type="entry name" value="TPR-like_helical_dom_sf"/>
</dbReference>
<dbReference type="SUPFAM" id="SSF48452">
    <property type="entry name" value="TPR-like"/>
    <property type="match status" value="1"/>
</dbReference>
<name>A0AAD9GTA1_9STRA</name>
<gene>
    <name evidence="1" type="ORF">P3T76_004136</name>
</gene>
<accession>A0AAD9GTA1</accession>